<keyword evidence="1" id="KW-0812">Transmembrane</keyword>
<gene>
    <name evidence="3" type="ORF">RMCC_1592</name>
</gene>
<evidence type="ECO:0000256" key="1">
    <source>
        <dbReference type="SAM" id="Phobius"/>
    </source>
</evidence>
<dbReference type="Proteomes" id="UP000069443">
    <property type="component" value="Unassembled WGS sequence"/>
</dbReference>
<dbReference type="EMBL" id="BCSY01000035">
    <property type="protein sequence ID" value="GAS94626.1"/>
    <property type="molecule type" value="Genomic_DNA"/>
</dbReference>
<dbReference type="OrthoDB" id="359029at2"/>
<dbReference type="RefSeq" id="WP_062655899.1">
    <property type="nucleotide sequence ID" value="NZ_BCSY01000035.1"/>
</dbReference>
<evidence type="ECO:0000313" key="4">
    <source>
        <dbReference type="Proteomes" id="UP000069443"/>
    </source>
</evidence>
<keyword evidence="4" id="KW-1185">Reference proteome</keyword>
<accession>A0A100WAL2</accession>
<proteinExistence type="predicted"/>
<dbReference type="PANTHER" id="PTHR40047:SF1">
    <property type="entry name" value="UPF0703 PROTEIN YCGQ"/>
    <property type="match status" value="1"/>
</dbReference>
<reference evidence="4" key="2">
    <citation type="submission" date="2016-02" db="EMBL/GenBank/DDBJ databases">
        <title>Draft genome sequence of five rapidly growing Mycobacterium species.</title>
        <authorList>
            <person name="Katahira K."/>
            <person name="Gotou Y."/>
            <person name="Iida K."/>
            <person name="Ogura Y."/>
            <person name="Hayashi T."/>
        </authorList>
    </citation>
    <scope>NUCLEOTIDE SEQUENCE [LARGE SCALE GENOMIC DNA]</scope>
    <source>
        <strain evidence="4">JCM15298</strain>
    </source>
</reference>
<feature type="domain" description="DUF1980" evidence="2">
    <location>
        <begin position="151"/>
        <end position="221"/>
    </location>
</feature>
<organism evidence="3 4">
    <name type="scientific">Mycolicibacterium canariasense</name>
    <name type="common">Mycobacterium canariasense</name>
    <dbReference type="NCBI Taxonomy" id="228230"/>
    <lineage>
        <taxon>Bacteria</taxon>
        <taxon>Bacillati</taxon>
        <taxon>Actinomycetota</taxon>
        <taxon>Actinomycetes</taxon>
        <taxon>Mycobacteriales</taxon>
        <taxon>Mycobacteriaceae</taxon>
        <taxon>Mycolicibacterium</taxon>
    </lineage>
</organism>
<dbReference type="InterPro" id="IPR052955">
    <property type="entry name" value="UPF0703_membrane_permease"/>
</dbReference>
<dbReference type="Pfam" id="PF21537">
    <property type="entry name" value="DUF1980_C"/>
    <property type="match status" value="1"/>
</dbReference>
<reference evidence="4" key="1">
    <citation type="journal article" date="2016" name="Genome Announc.">
        <title>Draft Genome Sequences of Five Rapidly Growing Mycobacterium Species, M. thermoresistibile, M. fortuitum subsp. acetamidolyticum, M. canariasense, M. brisbanense, and M. novocastrense.</title>
        <authorList>
            <person name="Katahira K."/>
            <person name="Ogura Y."/>
            <person name="Gotoh Y."/>
            <person name="Hayashi T."/>
        </authorList>
    </citation>
    <scope>NUCLEOTIDE SEQUENCE [LARGE SCALE GENOMIC DNA]</scope>
    <source>
        <strain evidence="4">JCM15298</strain>
    </source>
</reference>
<evidence type="ECO:0000313" key="3">
    <source>
        <dbReference type="EMBL" id="GAS94626.1"/>
    </source>
</evidence>
<feature type="transmembrane region" description="Helical" evidence="1">
    <location>
        <begin position="33"/>
        <end position="57"/>
    </location>
</feature>
<sequence>MSRVTQNTLVLLTGLSAGLLVYKGTYLNFVKPGLLPWLIAAAVLLVALGLAGFVADARHGADEHHHHRSMAWLLLIPVALTAFVAVPAVGVVGATPETLAAAQPQKRAFPPLPADGTVSLPELLMRAAADSTNSLDNRTVTTTGFTMGADLARVVIICCAADAQLARVHLSGNMSEHPEDTWLRVEGRVVPGTSNPATNFVPTLEVARATPIPKPANTYAY</sequence>
<keyword evidence="1" id="KW-0472">Membrane</keyword>
<dbReference type="InterPro" id="IPR015402">
    <property type="entry name" value="DUF1980"/>
</dbReference>
<dbReference type="PANTHER" id="PTHR40047">
    <property type="entry name" value="UPF0703 PROTEIN YCGQ"/>
    <property type="match status" value="1"/>
</dbReference>
<comment type="caution">
    <text evidence="3">The sequence shown here is derived from an EMBL/GenBank/DDBJ whole genome shotgun (WGS) entry which is preliminary data.</text>
</comment>
<dbReference type="STRING" id="228230.RMCC_1592"/>
<protein>
    <submittedName>
        <fullName evidence="3">TIGR03943 family protein</fullName>
    </submittedName>
</protein>
<dbReference type="AlphaFoldDB" id="A0A100WAL2"/>
<evidence type="ECO:0000259" key="2">
    <source>
        <dbReference type="Pfam" id="PF21537"/>
    </source>
</evidence>
<keyword evidence="1" id="KW-1133">Transmembrane helix</keyword>
<dbReference type="NCBIfam" id="TIGR03943">
    <property type="entry name" value="TIGR03943 family putative permease subunit"/>
    <property type="match status" value="1"/>
</dbReference>
<name>A0A100WAL2_MYCCR</name>
<dbReference type="InterPro" id="IPR048447">
    <property type="entry name" value="DUF1980_C"/>
</dbReference>
<feature type="transmembrane region" description="Helical" evidence="1">
    <location>
        <begin position="69"/>
        <end position="94"/>
    </location>
</feature>